<feature type="transmembrane region" description="Helical" evidence="4">
    <location>
        <begin position="363"/>
        <end position="382"/>
    </location>
</feature>
<feature type="transmembrane region" description="Helical" evidence="4">
    <location>
        <begin position="91"/>
        <end position="109"/>
    </location>
</feature>
<evidence type="ECO:0000313" key="7">
    <source>
        <dbReference type="Proteomes" id="UP000253782"/>
    </source>
</evidence>
<proteinExistence type="predicted"/>
<feature type="transmembrane region" description="Helical" evidence="4">
    <location>
        <begin position="60"/>
        <end position="79"/>
    </location>
</feature>
<feature type="transmembrane region" description="Helical" evidence="4">
    <location>
        <begin position="295"/>
        <end position="317"/>
    </location>
</feature>
<evidence type="ECO:0000256" key="4">
    <source>
        <dbReference type="SAM" id="Phobius"/>
    </source>
</evidence>
<keyword evidence="1 4" id="KW-0812">Transmembrane</keyword>
<dbReference type="SUPFAM" id="SSF103473">
    <property type="entry name" value="MFS general substrate transporter"/>
    <property type="match status" value="1"/>
</dbReference>
<accession>A0A369UJW8</accession>
<dbReference type="RefSeq" id="WP_114846135.1">
    <property type="nucleotide sequence ID" value="NZ_JBHSPE010000008.1"/>
</dbReference>
<feature type="domain" description="Major facilitator superfamily (MFS) profile" evidence="5">
    <location>
        <begin position="25"/>
        <end position="416"/>
    </location>
</feature>
<dbReference type="PANTHER" id="PTHR42910">
    <property type="entry name" value="TRANSPORTER SCO4007-RELATED"/>
    <property type="match status" value="1"/>
</dbReference>
<dbReference type="AlphaFoldDB" id="A0A369UJW8"/>
<organism evidence="6 7">
    <name type="scientific">Dyella tabacisoli</name>
    <dbReference type="NCBI Taxonomy" id="2282381"/>
    <lineage>
        <taxon>Bacteria</taxon>
        <taxon>Pseudomonadati</taxon>
        <taxon>Pseudomonadota</taxon>
        <taxon>Gammaproteobacteria</taxon>
        <taxon>Lysobacterales</taxon>
        <taxon>Rhodanobacteraceae</taxon>
        <taxon>Dyella</taxon>
    </lineage>
</organism>
<evidence type="ECO:0000259" key="5">
    <source>
        <dbReference type="PROSITE" id="PS50850"/>
    </source>
</evidence>
<feature type="transmembrane region" description="Helical" evidence="4">
    <location>
        <begin position="115"/>
        <end position="136"/>
    </location>
</feature>
<dbReference type="InterPro" id="IPR011701">
    <property type="entry name" value="MFS"/>
</dbReference>
<dbReference type="InterPro" id="IPR020846">
    <property type="entry name" value="MFS_dom"/>
</dbReference>
<name>A0A369UJW8_9GAMM</name>
<dbReference type="CDD" id="cd17324">
    <property type="entry name" value="MFS_NepI_like"/>
    <property type="match status" value="1"/>
</dbReference>
<dbReference type="InterPro" id="IPR036259">
    <property type="entry name" value="MFS_trans_sf"/>
</dbReference>
<feature type="transmembrane region" description="Helical" evidence="4">
    <location>
        <begin position="323"/>
        <end position="342"/>
    </location>
</feature>
<evidence type="ECO:0000256" key="2">
    <source>
        <dbReference type="ARBA" id="ARBA00022989"/>
    </source>
</evidence>
<feature type="transmembrane region" description="Helical" evidence="4">
    <location>
        <begin position="148"/>
        <end position="166"/>
    </location>
</feature>
<gene>
    <name evidence="6" type="ORF">DVJ77_13980</name>
</gene>
<dbReference type="Pfam" id="PF07690">
    <property type="entry name" value="MFS_1"/>
    <property type="match status" value="1"/>
</dbReference>
<dbReference type="Proteomes" id="UP000253782">
    <property type="component" value="Unassembled WGS sequence"/>
</dbReference>
<protein>
    <submittedName>
        <fullName evidence="6">MFS transporter</fullName>
    </submittedName>
</protein>
<feature type="transmembrane region" description="Helical" evidence="4">
    <location>
        <begin position="21"/>
        <end position="40"/>
    </location>
</feature>
<dbReference type="PROSITE" id="PS50850">
    <property type="entry name" value="MFS"/>
    <property type="match status" value="1"/>
</dbReference>
<comment type="caution">
    <text evidence="6">The sequence shown here is derived from an EMBL/GenBank/DDBJ whole genome shotgun (WGS) entry which is preliminary data.</text>
</comment>
<keyword evidence="3 4" id="KW-0472">Membrane</keyword>
<reference evidence="6 7" key="1">
    <citation type="submission" date="2018-07" db="EMBL/GenBank/DDBJ databases">
        <title>Dyella tabacisoli L4-6T, whole genome shotgun sequence.</title>
        <authorList>
            <person name="Zhou X.-K."/>
            <person name="Li W.-J."/>
            <person name="Duan Y.-Q."/>
        </authorList>
    </citation>
    <scope>NUCLEOTIDE SEQUENCE [LARGE SCALE GENOMIC DNA]</scope>
    <source>
        <strain evidence="6 7">L4-6</strain>
    </source>
</reference>
<keyword evidence="2 4" id="KW-1133">Transmembrane helix</keyword>
<keyword evidence="7" id="KW-1185">Reference proteome</keyword>
<dbReference type="OrthoDB" id="9815356at2"/>
<feature type="transmembrane region" description="Helical" evidence="4">
    <location>
        <begin position="178"/>
        <end position="198"/>
    </location>
</feature>
<dbReference type="PANTHER" id="PTHR42910:SF1">
    <property type="entry name" value="MAJOR FACILITATOR SUPERFAMILY (MFS) PROFILE DOMAIN-CONTAINING PROTEIN"/>
    <property type="match status" value="1"/>
</dbReference>
<feature type="transmembrane region" description="Helical" evidence="4">
    <location>
        <begin position="388"/>
        <end position="412"/>
    </location>
</feature>
<dbReference type="EMBL" id="QQAH01000012">
    <property type="protein sequence ID" value="RDD81064.1"/>
    <property type="molecule type" value="Genomic_DNA"/>
</dbReference>
<sequence length="416" mass="43125">MLSLSRRPLDIAKASEPVAQLTGPLTALFAFAVCVIIVNLTAAQPLTGPVGRALHLPMSMAGLVAMLPQLGYAIGMLFLVPLADLLENRRLTVMTLACCALMLALAATAPTAPWFLLAVCLAGTTSCAIQILVPLAAAMAHPDRRGSAVGNVMSGVMLGILLSRPFASLVAGAFGWRVFYGMLAVLDALLALALWRWLPSRQPAGGKTYRALIASLWMLWRREAVLRRHAYSAAIAMAGFSAFWTGIGLRLVQMPFSLDSHGVALFALAGVAGIVVAPLAGKIGDRGHSAIGMPASHVVLLCGSLLAGSAGAGWFGFDVAEHPQLALSLLVVAAIALDAGAIGDQTLGRRAINMLDPTARSRLNGLFVGVFFVGGGLGAVAAGTAWAIAGWSGVCLLCLAFCVLAFIGDLIARPIE</sequence>
<evidence type="ECO:0000313" key="6">
    <source>
        <dbReference type="EMBL" id="RDD81064.1"/>
    </source>
</evidence>
<evidence type="ECO:0000256" key="1">
    <source>
        <dbReference type="ARBA" id="ARBA00022692"/>
    </source>
</evidence>
<dbReference type="Gene3D" id="1.20.1250.20">
    <property type="entry name" value="MFS general substrate transporter like domains"/>
    <property type="match status" value="1"/>
</dbReference>
<evidence type="ECO:0000256" key="3">
    <source>
        <dbReference type="ARBA" id="ARBA00023136"/>
    </source>
</evidence>
<feature type="transmembrane region" description="Helical" evidence="4">
    <location>
        <begin position="263"/>
        <end position="283"/>
    </location>
</feature>
<dbReference type="GO" id="GO:0022857">
    <property type="term" value="F:transmembrane transporter activity"/>
    <property type="evidence" value="ECO:0007669"/>
    <property type="project" value="InterPro"/>
</dbReference>
<feature type="transmembrane region" description="Helical" evidence="4">
    <location>
        <begin position="230"/>
        <end position="251"/>
    </location>
</feature>